<name>A0ABQ5VTP2_9RHOB</name>
<dbReference type="EMBL" id="BSNN01000002">
    <property type="protein sequence ID" value="GLQ34532.1"/>
    <property type="molecule type" value="Genomic_DNA"/>
</dbReference>
<reference evidence="4" key="1">
    <citation type="journal article" date="2019" name="Int. J. Syst. Evol. Microbiol.">
        <title>The Global Catalogue of Microorganisms (GCM) 10K type strain sequencing project: providing services to taxonomists for standard genome sequencing and annotation.</title>
        <authorList>
            <consortium name="The Broad Institute Genomics Platform"/>
            <consortium name="The Broad Institute Genome Sequencing Center for Infectious Disease"/>
            <person name="Wu L."/>
            <person name="Ma J."/>
        </authorList>
    </citation>
    <scope>NUCLEOTIDE SEQUENCE [LARGE SCALE GENOMIC DNA]</scope>
    <source>
        <strain evidence="4">NBRC 110140</strain>
    </source>
</reference>
<evidence type="ECO:0000313" key="4">
    <source>
        <dbReference type="Proteomes" id="UP001156694"/>
    </source>
</evidence>
<dbReference type="InterPro" id="IPR011990">
    <property type="entry name" value="TPR-like_helical_dom_sf"/>
</dbReference>
<organism evidence="3 4">
    <name type="scientific">Amylibacter marinus</name>
    <dbReference type="NCBI Taxonomy" id="1475483"/>
    <lineage>
        <taxon>Bacteria</taxon>
        <taxon>Pseudomonadati</taxon>
        <taxon>Pseudomonadota</taxon>
        <taxon>Alphaproteobacteria</taxon>
        <taxon>Rhodobacterales</taxon>
        <taxon>Paracoccaceae</taxon>
        <taxon>Amylibacter</taxon>
    </lineage>
</organism>
<dbReference type="Pfam" id="PF13432">
    <property type="entry name" value="TPR_16"/>
    <property type="match status" value="1"/>
</dbReference>
<keyword evidence="1" id="KW-0677">Repeat</keyword>
<dbReference type="Proteomes" id="UP001156694">
    <property type="component" value="Unassembled WGS sequence"/>
</dbReference>
<evidence type="ECO:0000256" key="2">
    <source>
        <dbReference type="ARBA" id="ARBA00022803"/>
    </source>
</evidence>
<dbReference type="PANTHER" id="PTHR44858:SF1">
    <property type="entry name" value="UDP-N-ACETYLGLUCOSAMINE--PEPTIDE N-ACETYLGLUCOSAMINYLTRANSFERASE SPINDLY-RELATED"/>
    <property type="match status" value="1"/>
</dbReference>
<dbReference type="Pfam" id="PF13181">
    <property type="entry name" value="TPR_8"/>
    <property type="match status" value="1"/>
</dbReference>
<dbReference type="Gene3D" id="1.25.40.10">
    <property type="entry name" value="Tetratricopeptide repeat domain"/>
    <property type="match status" value="1"/>
</dbReference>
<protein>
    <recommendedName>
        <fullName evidence="5">Tetratricopeptide repeat-containing protein</fullName>
    </recommendedName>
</protein>
<dbReference type="InterPro" id="IPR050498">
    <property type="entry name" value="Ycf3"/>
</dbReference>
<keyword evidence="2" id="KW-0802">TPR repeat</keyword>
<dbReference type="PANTHER" id="PTHR44858">
    <property type="entry name" value="TETRATRICOPEPTIDE REPEAT PROTEIN 6"/>
    <property type="match status" value="1"/>
</dbReference>
<dbReference type="InterPro" id="IPR019734">
    <property type="entry name" value="TPR_rpt"/>
</dbReference>
<accession>A0ABQ5VTP2</accession>
<comment type="caution">
    <text evidence="3">The sequence shown here is derived from an EMBL/GenBank/DDBJ whole genome shotgun (WGS) entry which is preliminary data.</text>
</comment>
<evidence type="ECO:0008006" key="5">
    <source>
        <dbReference type="Google" id="ProtNLM"/>
    </source>
</evidence>
<dbReference type="RefSeq" id="WP_284376345.1">
    <property type="nucleotide sequence ID" value="NZ_BSNN01000002.1"/>
</dbReference>
<keyword evidence="4" id="KW-1185">Reference proteome</keyword>
<evidence type="ECO:0000256" key="1">
    <source>
        <dbReference type="ARBA" id="ARBA00022737"/>
    </source>
</evidence>
<gene>
    <name evidence="3" type="ORF">GCM10007939_08150</name>
</gene>
<dbReference type="SMART" id="SM00028">
    <property type="entry name" value="TPR"/>
    <property type="match status" value="3"/>
</dbReference>
<dbReference type="SUPFAM" id="SSF48452">
    <property type="entry name" value="TPR-like"/>
    <property type="match status" value="1"/>
</dbReference>
<evidence type="ECO:0000313" key="3">
    <source>
        <dbReference type="EMBL" id="GLQ34532.1"/>
    </source>
</evidence>
<sequence length="152" mass="16857">MFAQLLEGNEQDAARVEEKIWTEWRKSGSDSVDFLLERGMAAMDLGRLGEAVEHFTAVIDHAPEFAEGWNMRATAFYLMGEFGLSVADIEHTLRLNPRHFGAMGGLGLILEESFRPEEALAVYKDVVKLHPKSAVANDGIARITLELQGTPL</sequence>
<proteinExistence type="predicted"/>